<dbReference type="Gene3D" id="3.40.140.10">
    <property type="entry name" value="Cytidine Deaminase, domain 2"/>
    <property type="match status" value="1"/>
</dbReference>
<evidence type="ECO:0000256" key="4">
    <source>
        <dbReference type="HAMAP-Rule" id="MF_03005"/>
    </source>
</evidence>
<feature type="domain" description="MPN" evidence="5">
    <location>
        <begin position="8"/>
        <end position="137"/>
    </location>
</feature>
<dbReference type="GO" id="GO:0033290">
    <property type="term" value="C:eukaryotic 48S preinitiation complex"/>
    <property type="evidence" value="ECO:0007669"/>
    <property type="project" value="UniProtKB-UniRule"/>
</dbReference>
<dbReference type="SMART" id="SM00232">
    <property type="entry name" value="JAB_MPN"/>
    <property type="match status" value="1"/>
</dbReference>
<dbReference type="CDD" id="cd08064">
    <property type="entry name" value="MPN_eIF3f"/>
    <property type="match status" value="1"/>
</dbReference>
<dbReference type="InterPro" id="IPR037518">
    <property type="entry name" value="MPN"/>
</dbReference>
<dbReference type="GO" id="GO:0001732">
    <property type="term" value="P:formation of cytoplasmic translation initiation complex"/>
    <property type="evidence" value="ECO:0007669"/>
    <property type="project" value="UniProtKB-UniRule"/>
</dbReference>
<comment type="function">
    <text evidence="4">Component of the eukaryotic translation initiation factor 3 (eIF-3) complex, which is involved in protein synthesis of a specialized repertoire of mRNAs and, together with other initiation factors, stimulates binding of mRNA and methionyl-tRNAi to the 40S ribosome. The eIF-3 complex specifically targets and initiates translation of a subset of mRNAs involved in cell proliferation.</text>
</comment>
<comment type="caution">
    <text evidence="6">The sequence shown here is derived from an EMBL/GenBank/DDBJ whole genome shotgun (WGS) entry which is preliminary data.</text>
</comment>
<gene>
    <name evidence="6" type="ORF">OXX778_LOCUS226</name>
</gene>
<dbReference type="InterPro" id="IPR000555">
    <property type="entry name" value="JAMM/MPN+_dom"/>
</dbReference>
<evidence type="ECO:0000313" key="6">
    <source>
        <dbReference type="EMBL" id="CAF0705120.1"/>
    </source>
</evidence>
<dbReference type="Pfam" id="PF13012">
    <property type="entry name" value="MitMem_reg"/>
    <property type="match status" value="1"/>
</dbReference>
<dbReference type="InterPro" id="IPR027531">
    <property type="entry name" value="eIF3f"/>
</dbReference>
<dbReference type="Pfam" id="PF01398">
    <property type="entry name" value="JAB"/>
    <property type="match status" value="1"/>
</dbReference>
<accession>A0A813M0U5</accession>
<dbReference type="GO" id="GO:0016282">
    <property type="term" value="C:eukaryotic 43S preinitiation complex"/>
    <property type="evidence" value="ECO:0007669"/>
    <property type="project" value="UniProtKB-UniRule"/>
</dbReference>
<keyword evidence="3 4" id="KW-0648">Protein biosynthesis</keyword>
<dbReference type="PANTHER" id="PTHR10540:SF6">
    <property type="entry name" value="EUKARYOTIC TRANSLATION INITIATION FACTOR 3 SUBUNIT F"/>
    <property type="match status" value="1"/>
</dbReference>
<reference evidence="6" key="1">
    <citation type="submission" date="2021-02" db="EMBL/GenBank/DDBJ databases">
        <authorList>
            <person name="Nowell W R."/>
        </authorList>
    </citation>
    <scope>NUCLEOTIDE SEQUENCE</scope>
    <source>
        <strain evidence="6">Ploen Becks lab</strain>
    </source>
</reference>
<dbReference type="HAMAP" id="MF_03005">
    <property type="entry name" value="eIF3f"/>
    <property type="match status" value="1"/>
</dbReference>
<evidence type="ECO:0000256" key="1">
    <source>
        <dbReference type="ARBA" id="ARBA00022490"/>
    </source>
</evidence>
<keyword evidence="7" id="KW-1185">Reference proteome</keyword>
<dbReference type="GO" id="GO:0031369">
    <property type="term" value="F:translation initiation factor binding"/>
    <property type="evidence" value="ECO:0007669"/>
    <property type="project" value="InterPro"/>
</dbReference>
<protein>
    <recommendedName>
        <fullName evidence="4">Eukaryotic translation initiation factor 3 subunit F</fullName>
        <shortName evidence="4">eIF3f</shortName>
    </recommendedName>
    <alternativeName>
        <fullName evidence="4">Eukaryotic translation initiation factor 3 subunit 5</fullName>
    </alternativeName>
</protein>
<evidence type="ECO:0000256" key="2">
    <source>
        <dbReference type="ARBA" id="ARBA00022540"/>
    </source>
</evidence>
<dbReference type="PANTHER" id="PTHR10540">
    <property type="entry name" value="EUKARYOTIC TRANSLATION INITIATION FACTOR 3 SUBUNIT F-RELATED"/>
    <property type="match status" value="1"/>
</dbReference>
<comment type="subunit">
    <text evidence="4">Component of the eukaryotic translation initiation factor 3 (eIF-3) complex.</text>
</comment>
<dbReference type="Proteomes" id="UP000663879">
    <property type="component" value="Unassembled WGS sequence"/>
</dbReference>
<dbReference type="GO" id="GO:0008237">
    <property type="term" value="F:metallopeptidase activity"/>
    <property type="evidence" value="ECO:0007669"/>
    <property type="project" value="InterPro"/>
</dbReference>
<proteinExistence type="inferred from homology"/>
<comment type="subcellular location">
    <subcellularLocation>
        <location evidence="4">Cytoplasm</location>
    </subcellularLocation>
</comment>
<sequence length="272" mass="30579">MNMIPSDVKIHPTVLFSIIDSYERRNEKMTRVVGTLIGTNIQGNIEVNDCFVVPHRDGDEVALDVEFAKNSMNAFRKINPSVSIVGWFSTGNDIPNTSCLIHEYYARETVSPIHLTVDTNLKNNKPEVKAYYSTELGIPERKQGTLFVPIPIEITSYDSEQLAINLFQDGKFSTKRIVKPGMDFVNLKLALDDIYLMLNSVTDYVDKVLAGKIAMDSNVGRSLVKIIDSIPLLDAQTFDTLMTNQMNDLLMVQYLSNLVQVQLTLNEKLALI</sequence>
<keyword evidence="2 4" id="KW-0396">Initiation factor</keyword>
<evidence type="ECO:0000313" key="7">
    <source>
        <dbReference type="Proteomes" id="UP000663879"/>
    </source>
</evidence>
<organism evidence="6 7">
    <name type="scientific">Brachionus calyciflorus</name>
    <dbReference type="NCBI Taxonomy" id="104777"/>
    <lineage>
        <taxon>Eukaryota</taxon>
        <taxon>Metazoa</taxon>
        <taxon>Spiralia</taxon>
        <taxon>Gnathifera</taxon>
        <taxon>Rotifera</taxon>
        <taxon>Eurotatoria</taxon>
        <taxon>Monogononta</taxon>
        <taxon>Pseudotrocha</taxon>
        <taxon>Ploima</taxon>
        <taxon>Brachionidae</taxon>
        <taxon>Brachionus</taxon>
    </lineage>
</organism>
<evidence type="ECO:0000256" key="3">
    <source>
        <dbReference type="ARBA" id="ARBA00022917"/>
    </source>
</evidence>
<evidence type="ECO:0000259" key="5">
    <source>
        <dbReference type="PROSITE" id="PS50249"/>
    </source>
</evidence>
<dbReference type="PROSITE" id="PS50249">
    <property type="entry name" value="MPN"/>
    <property type="match status" value="1"/>
</dbReference>
<keyword evidence="1 4" id="KW-0963">Cytoplasm</keyword>
<comment type="similarity">
    <text evidence="4">Belongs to the eIF-3 subunit F family.</text>
</comment>
<dbReference type="GO" id="GO:0003743">
    <property type="term" value="F:translation initiation factor activity"/>
    <property type="evidence" value="ECO:0007669"/>
    <property type="project" value="UniProtKB-UniRule"/>
</dbReference>
<dbReference type="AlphaFoldDB" id="A0A813M0U5"/>
<dbReference type="InterPro" id="IPR024969">
    <property type="entry name" value="EIF3F/CSN6-like_C"/>
</dbReference>
<name>A0A813M0U5_9BILA</name>
<dbReference type="OrthoDB" id="25498at2759"/>
<dbReference type="EMBL" id="CAJNOC010000010">
    <property type="protein sequence ID" value="CAF0705120.1"/>
    <property type="molecule type" value="Genomic_DNA"/>
</dbReference>
<dbReference type="GO" id="GO:0071541">
    <property type="term" value="C:eukaryotic translation initiation factor 3 complex, eIF3m"/>
    <property type="evidence" value="ECO:0007669"/>
    <property type="project" value="TreeGrafter"/>
</dbReference>